<keyword evidence="1" id="KW-0812">Transmembrane</keyword>
<protein>
    <submittedName>
        <fullName evidence="2">DUF2160 domain-containing protein</fullName>
    </submittedName>
</protein>
<keyword evidence="2" id="KW-0614">Plasmid</keyword>
<reference evidence="3" key="2">
    <citation type="journal article" date="2023" name="MicrobiologyOpen">
        <title>Genomics of the tumorigenes clade of the family Rhizobiaceae and description of Rhizobium rhododendri sp. nov.</title>
        <authorList>
            <person name="Kuzmanovic N."/>
            <person name="diCenzo G.C."/>
            <person name="Bunk B."/>
            <person name="Sproeer C."/>
            <person name="Fruehling A."/>
            <person name="Neumann-Schaal M."/>
            <person name="Overmann J."/>
            <person name="Smalla K."/>
        </authorList>
    </citation>
    <scope>NUCLEOTIDE SEQUENCE [LARGE SCALE GENOMIC DNA]</scope>
    <source>
        <strain evidence="3">1078</strain>
        <plasmid evidence="3">unnamed1</plasmid>
    </source>
</reference>
<evidence type="ECO:0000313" key="3">
    <source>
        <dbReference type="Proteomes" id="UP000249499"/>
    </source>
</evidence>
<reference evidence="2 3" key="1">
    <citation type="journal article" date="2018" name="Sci. Rep.">
        <title>Rhizobium tumorigenes sp. nov., a novel plant tumorigenic bacterium isolated from cane gall tumors on thornless blackberry.</title>
        <authorList>
            <person name="Kuzmanovi N."/>
            <person name="Smalla K."/>
            <person name="Gronow S."/>
            <person name="PuBawska J."/>
        </authorList>
    </citation>
    <scope>NUCLEOTIDE SEQUENCE [LARGE SCALE GENOMIC DNA]</scope>
    <source>
        <strain evidence="2 3">1078</strain>
    </source>
</reference>
<feature type="transmembrane region" description="Helical" evidence="1">
    <location>
        <begin position="78"/>
        <end position="94"/>
    </location>
</feature>
<keyword evidence="1" id="KW-0472">Membrane</keyword>
<dbReference type="RefSeq" id="WP_111221586.1">
    <property type="nucleotide sequence ID" value="NZ_CP117258.1"/>
</dbReference>
<name>A0AAF1KED5_9HYPH</name>
<keyword evidence="1" id="KW-1133">Transmembrane helix</keyword>
<dbReference type="EMBL" id="CP117258">
    <property type="protein sequence ID" value="WFR98611.1"/>
    <property type="molecule type" value="Genomic_DNA"/>
</dbReference>
<sequence length="95" mass="10663">MNLDFSWMAWTPPTIIFFVVIFALLLGMGLWEYVSPGGNPRVGILHFETTRGDRFFVSLLGSAFIHLAWLGLVGPNLWWALALSVAYAVGVFRFV</sequence>
<dbReference type="Pfam" id="PF09928">
    <property type="entry name" value="DUF2160"/>
    <property type="match status" value="1"/>
</dbReference>
<dbReference type="Proteomes" id="UP000249499">
    <property type="component" value="Plasmid unnamed1"/>
</dbReference>
<evidence type="ECO:0000313" key="2">
    <source>
        <dbReference type="EMBL" id="WFR98611.1"/>
    </source>
</evidence>
<geneLocation type="plasmid" evidence="2 3">
    <name>unnamed1</name>
</geneLocation>
<feature type="transmembrane region" description="Helical" evidence="1">
    <location>
        <begin position="15"/>
        <end position="34"/>
    </location>
</feature>
<organism evidence="2 3">
    <name type="scientific">Rhizobium tumorigenes</name>
    <dbReference type="NCBI Taxonomy" id="2041385"/>
    <lineage>
        <taxon>Bacteria</taxon>
        <taxon>Pseudomonadati</taxon>
        <taxon>Pseudomonadota</taxon>
        <taxon>Alphaproteobacteria</taxon>
        <taxon>Hyphomicrobiales</taxon>
        <taxon>Rhizobiaceae</taxon>
        <taxon>Rhizobium/Agrobacterium group</taxon>
        <taxon>Rhizobium</taxon>
    </lineage>
</organism>
<evidence type="ECO:0000256" key="1">
    <source>
        <dbReference type="SAM" id="Phobius"/>
    </source>
</evidence>
<dbReference type="InterPro" id="IPR018678">
    <property type="entry name" value="DUF2160_TM"/>
</dbReference>
<proteinExistence type="predicted"/>
<accession>A0AAF1KED5</accession>
<gene>
    <name evidence="2" type="ORF">PR017_25195</name>
</gene>
<keyword evidence="3" id="KW-1185">Reference proteome</keyword>
<feature type="transmembrane region" description="Helical" evidence="1">
    <location>
        <begin position="55"/>
        <end position="72"/>
    </location>
</feature>
<dbReference type="AlphaFoldDB" id="A0AAF1KED5"/>
<dbReference type="KEGG" id="rtu:PR017_25195"/>